<reference evidence="1 2" key="1">
    <citation type="submission" date="2016-10" db="EMBL/GenBank/DDBJ databases">
        <authorList>
            <person name="de Groot N.N."/>
        </authorList>
    </citation>
    <scope>NUCLEOTIDE SEQUENCE [LARGE SCALE GENOMIC DNA]</scope>
    <source>
        <strain evidence="1 2">DSM 3756</strain>
    </source>
</reference>
<dbReference type="STRING" id="28442.SAMN05443574_1216"/>
<accession>A0A1H3A2Q4</accession>
<proteinExistence type="predicted"/>
<evidence type="ECO:0000313" key="2">
    <source>
        <dbReference type="Proteomes" id="UP000182573"/>
    </source>
</evidence>
<name>A0A1H3A2Q4_HALVA</name>
<sequence>MTDPSPPPDAGEIMTVVHEAVGDIELEPAEKREIWRFTQRELPYLWSQRTSYFILGSYRDPYIRRLRAVQNELTKQLGAYPFIMGDLLELPTDRLNTFDIMFSLLATYSDYIVGVFEKESGGEAPELGEIDDPPYFDKSYVFPRDYAWVTDENLDSKQHVIQAALEIAFTDDLSVDEVQANVESLVDRAQESGLDIDEQEVWDVIDDRADEGEDPVTYSWVHLNKFRKFELHDRCFPWTTEDELRTVVDELPSPTPRPEWEARGEQ</sequence>
<protein>
    <submittedName>
        <fullName evidence="1">Uncharacterized protein</fullName>
    </submittedName>
</protein>
<dbReference type="EMBL" id="FNOF01000021">
    <property type="protein sequence ID" value="SDX23893.1"/>
    <property type="molecule type" value="Genomic_DNA"/>
</dbReference>
<gene>
    <name evidence="1" type="ORF">SAMN05443574_1216</name>
</gene>
<evidence type="ECO:0000313" key="1">
    <source>
        <dbReference type="EMBL" id="SDX23893.1"/>
    </source>
</evidence>
<dbReference type="Pfam" id="PF26508">
    <property type="entry name" value="DUF8170"/>
    <property type="match status" value="1"/>
</dbReference>
<dbReference type="Proteomes" id="UP000182573">
    <property type="component" value="Unassembled WGS sequence"/>
</dbReference>
<dbReference type="RefSeq" id="WP_004514850.1">
    <property type="nucleotide sequence ID" value="NZ_FNOF01000021.1"/>
</dbReference>
<organism evidence="1 2">
    <name type="scientific">Haloarcula vallismortis</name>
    <name type="common">Halobacterium vallismortis</name>
    <dbReference type="NCBI Taxonomy" id="28442"/>
    <lineage>
        <taxon>Archaea</taxon>
        <taxon>Methanobacteriati</taxon>
        <taxon>Methanobacteriota</taxon>
        <taxon>Stenosarchaea group</taxon>
        <taxon>Halobacteria</taxon>
        <taxon>Halobacteriales</taxon>
        <taxon>Haloarculaceae</taxon>
        <taxon>Haloarcula</taxon>
    </lineage>
</organism>
<dbReference type="InterPro" id="IPR058483">
    <property type="entry name" value="DUF8170"/>
</dbReference>
<dbReference type="AlphaFoldDB" id="A0A1H3A2Q4"/>